<organism evidence="7 8">
    <name type="scientific">Magallana gigas</name>
    <name type="common">Pacific oyster</name>
    <name type="synonym">Crassostrea gigas</name>
    <dbReference type="NCBI Taxonomy" id="29159"/>
    <lineage>
        <taxon>Eukaryota</taxon>
        <taxon>Metazoa</taxon>
        <taxon>Spiralia</taxon>
        <taxon>Lophotrochozoa</taxon>
        <taxon>Mollusca</taxon>
        <taxon>Bivalvia</taxon>
        <taxon>Autobranchia</taxon>
        <taxon>Pteriomorphia</taxon>
        <taxon>Ostreida</taxon>
        <taxon>Ostreoidea</taxon>
        <taxon>Ostreidae</taxon>
        <taxon>Magallana</taxon>
    </lineage>
</organism>
<protein>
    <recommendedName>
        <fullName evidence="4">Large ribosomal subunit protein uL23m</fullName>
    </recommendedName>
    <alternativeName>
        <fullName evidence="5">39S ribosomal protein L23, mitochondrial</fullName>
    </alternativeName>
</protein>
<evidence type="ECO:0000256" key="1">
    <source>
        <dbReference type="ARBA" id="ARBA00006700"/>
    </source>
</evidence>
<accession>A0A8W8J2P2</accession>
<dbReference type="Gene3D" id="3.30.70.330">
    <property type="match status" value="1"/>
</dbReference>
<dbReference type="GO" id="GO:0032543">
    <property type="term" value="P:mitochondrial translation"/>
    <property type="evidence" value="ECO:0007669"/>
    <property type="project" value="TreeGrafter"/>
</dbReference>
<keyword evidence="3" id="KW-0687">Ribonucleoprotein</keyword>
<feature type="region of interest" description="Disordered" evidence="6">
    <location>
        <begin position="146"/>
        <end position="177"/>
    </location>
</feature>
<dbReference type="SUPFAM" id="SSF54189">
    <property type="entry name" value="Ribosomal proteins S24e, L23 and L15e"/>
    <property type="match status" value="1"/>
</dbReference>
<evidence type="ECO:0000256" key="3">
    <source>
        <dbReference type="ARBA" id="ARBA00023274"/>
    </source>
</evidence>
<evidence type="ECO:0000313" key="8">
    <source>
        <dbReference type="Proteomes" id="UP000005408"/>
    </source>
</evidence>
<dbReference type="EnsemblMetazoa" id="G16803.1">
    <property type="protein sequence ID" value="G16803.1:cds"/>
    <property type="gene ID" value="G16803"/>
</dbReference>
<keyword evidence="8" id="KW-1185">Reference proteome</keyword>
<evidence type="ECO:0000256" key="2">
    <source>
        <dbReference type="ARBA" id="ARBA00022980"/>
    </source>
</evidence>
<reference evidence="7" key="1">
    <citation type="submission" date="2022-08" db="UniProtKB">
        <authorList>
            <consortium name="EnsemblMetazoa"/>
        </authorList>
    </citation>
    <scope>IDENTIFICATION</scope>
    <source>
        <strain evidence="7">05x7-T-G4-1.051#20</strain>
    </source>
</reference>
<dbReference type="PANTHER" id="PTHR12059:SF5">
    <property type="entry name" value="LARGE RIBOSOMAL SUBUNIT PROTEIN UL23M"/>
    <property type="match status" value="1"/>
</dbReference>
<evidence type="ECO:0000256" key="4">
    <source>
        <dbReference type="ARBA" id="ARBA00039977"/>
    </source>
</evidence>
<evidence type="ECO:0000313" key="7">
    <source>
        <dbReference type="EnsemblMetazoa" id="G16803.1:cds"/>
    </source>
</evidence>
<dbReference type="InterPro" id="IPR013025">
    <property type="entry name" value="Ribosomal_uL23-like"/>
</dbReference>
<dbReference type="InterPro" id="IPR012677">
    <property type="entry name" value="Nucleotide-bd_a/b_plait_sf"/>
</dbReference>
<comment type="similarity">
    <text evidence="1">Belongs to the universal ribosomal protein uL23 family.</text>
</comment>
<dbReference type="Pfam" id="PF00276">
    <property type="entry name" value="Ribosomal_L23"/>
    <property type="match status" value="1"/>
</dbReference>
<keyword evidence="2" id="KW-0689">Ribosomal protein</keyword>
<evidence type="ECO:0000256" key="6">
    <source>
        <dbReference type="SAM" id="MobiDB-lite"/>
    </source>
</evidence>
<dbReference type="EnsemblMetazoa" id="G16803.5">
    <property type="protein sequence ID" value="G16803.5:cds"/>
    <property type="gene ID" value="G16803"/>
</dbReference>
<evidence type="ECO:0000256" key="5">
    <source>
        <dbReference type="ARBA" id="ARBA00041375"/>
    </source>
</evidence>
<name>A0A8W8J2P2_MAGGI</name>
<sequence length="177" mass="21353">MSFRKRPDLRPVSRFLKSIPLWERPTFRYPIYRPGNPQTRLFLPQFWMKIMRDERNKSPPNSVQFEVHREMTKHDIREYLEKIYEVKVLKIRTFTIEGKDALERAADEPWLRTTFSTTDFDRRFAFVTLKDSTFYFPDIAKGYRSKQNKEEEAEKKTALKNETESSKTLGIPKFFLQ</sequence>
<dbReference type="InterPro" id="IPR012678">
    <property type="entry name" value="Ribosomal_uL23/eL15/eS24_sf"/>
</dbReference>
<dbReference type="GO" id="GO:0005762">
    <property type="term" value="C:mitochondrial large ribosomal subunit"/>
    <property type="evidence" value="ECO:0007669"/>
    <property type="project" value="TreeGrafter"/>
</dbReference>
<dbReference type="OMA" id="PNFWLKL"/>
<dbReference type="GO" id="GO:0003735">
    <property type="term" value="F:structural constituent of ribosome"/>
    <property type="evidence" value="ECO:0007669"/>
    <property type="project" value="InterPro"/>
</dbReference>
<dbReference type="PANTHER" id="PTHR12059">
    <property type="entry name" value="RIBOSOMAL PROTEIN L23-RELATED"/>
    <property type="match status" value="1"/>
</dbReference>
<dbReference type="Proteomes" id="UP000005408">
    <property type="component" value="Unassembled WGS sequence"/>
</dbReference>
<feature type="compositionally biased region" description="Basic and acidic residues" evidence="6">
    <location>
        <begin position="147"/>
        <end position="165"/>
    </location>
</feature>
<dbReference type="AlphaFoldDB" id="A0A8W8J2P2"/>
<proteinExistence type="inferred from homology"/>
<dbReference type="OrthoDB" id="275582at2759"/>